<evidence type="ECO:0000313" key="2">
    <source>
        <dbReference type="EMBL" id="OGB89118.1"/>
    </source>
</evidence>
<proteinExistence type="predicted"/>
<sequence>MIKPRGPKNQTKTLSMNQTMLKNRRCHHVPFLRTISLLNRIPSSMWAFLSYMISAANIHQLAQARPGTIRSSSPNKTRKQMPILPKESEK</sequence>
<protein>
    <submittedName>
        <fullName evidence="2">Uncharacterized protein</fullName>
    </submittedName>
</protein>
<feature type="region of interest" description="Disordered" evidence="1">
    <location>
        <begin position="65"/>
        <end position="90"/>
    </location>
</feature>
<gene>
    <name evidence="2" type="ORF">A2625_02215</name>
</gene>
<dbReference type="EMBL" id="METM01000029">
    <property type="protein sequence ID" value="OGB89118.1"/>
    <property type="molecule type" value="Genomic_DNA"/>
</dbReference>
<name>A0A1F4PZL1_UNCSA</name>
<evidence type="ECO:0000256" key="1">
    <source>
        <dbReference type="SAM" id="MobiDB-lite"/>
    </source>
</evidence>
<accession>A0A1F4PZL1</accession>
<comment type="caution">
    <text evidence="2">The sequence shown here is derived from an EMBL/GenBank/DDBJ whole genome shotgun (WGS) entry which is preliminary data.</text>
</comment>
<dbReference type="AlphaFoldDB" id="A0A1F4PZL1"/>
<evidence type="ECO:0000313" key="3">
    <source>
        <dbReference type="Proteomes" id="UP000178724"/>
    </source>
</evidence>
<reference evidence="2 3" key="1">
    <citation type="journal article" date="2016" name="Nat. Commun.">
        <title>Thousands of microbial genomes shed light on interconnected biogeochemical processes in an aquifer system.</title>
        <authorList>
            <person name="Anantharaman K."/>
            <person name="Brown C.T."/>
            <person name="Hug L.A."/>
            <person name="Sharon I."/>
            <person name="Castelle C.J."/>
            <person name="Probst A.J."/>
            <person name="Thomas B.C."/>
            <person name="Singh A."/>
            <person name="Wilkins M.J."/>
            <person name="Karaoz U."/>
            <person name="Brodie E.L."/>
            <person name="Williams K.H."/>
            <person name="Hubbard S.S."/>
            <person name="Banfield J.F."/>
        </authorList>
    </citation>
    <scope>NUCLEOTIDE SEQUENCE [LARGE SCALE GENOMIC DNA]</scope>
</reference>
<organism evidence="2 3">
    <name type="scientific">candidate division WOR-1 bacterium RIFCSPHIGHO2_01_FULL_53_15</name>
    <dbReference type="NCBI Taxonomy" id="1802564"/>
    <lineage>
        <taxon>Bacteria</taxon>
        <taxon>Bacillati</taxon>
        <taxon>Saganbacteria</taxon>
    </lineage>
</organism>
<dbReference type="Proteomes" id="UP000178724">
    <property type="component" value="Unassembled WGS sequence"/>
</dbReference>